<protein>
    <submittedName>
        <fullName evidence="2">Uncharacterized protein</fullName>
    </submittedName>
</protein>
<dbReference type="RefSeq" id="WP_089354932.1">
    <property type="nucleotide sequence ID" value="NZ_FZPD01000001.1"/>
</dbReference>
<keyword evidence="1" id="KW-0472">Membrane</keyword>
<accession>A0A239EJ16</accession>
<evidence type="ECO:0000256" key="1">
    <source>
        <dbReference type="SAM" id="Phobius"/>
    </source>
</evidence>
<feature type="transmembrane region" description="Helical" evidence="1">
    <location>
        <begin position="29"/>
        <end position="52"/>
    </location>
</feature>
<dbReference type="OrthoDB" id="123153at2"/>
<reference evidence="2 3" key="1">
    <citation type="submission" date="2017-06" db="EMBL/GenBank/DDBJ databases">
        <authorList>
            <person name="Kim H.J."/>
            <person name="Triplett B.A."/>
        </authorList>
    </citation>
    <scope>NUCLEOTIDE SEQUENCE [LARGE SCALE GENOMIC DNA]</scope>
    <source>
        <strain evidence="2 3">DSM 19307</strain>
    </source>
</reference>
<gene>
    <name evidence="2" type="ORF">SAMN05421640_0144</name>
</gene>
<evidence type="ECO:0000313" key="3">
    <source>
        <dbReference type="Proteomes" id="UP000198393"/>
    </source>
</evidence>
<name>A0A239EJ16_EKHLU</name>
<sequence>MKLLLWFILLVICWPLALAILFFYPVIWLILLPFRLLGFAVEGVFAFIRALFMLPARILS</sequence>
<keyword evidence="1" id="KW-1133">Transmembrane helix</keyword>
<dbReference type="EMBL" id="FZPD01000001">
    <property type="protein sequence ID" value="SNS43892.1"/>
    <property type="molecule type" value="Genomic_DNA"/>
</dbReference>
<dbReference type="AlphaFoldDB" id="A0A239EJ16"/>
<keyword evidence="3" id="KW-1185">Reference proteome</keyword>
<organism evidence="2 3">
    <name type="scientific">Ekhidna lutea</name>
    <dbReference type="NCBI Taxonomy" id="447679"/>
    <lineage>
        <taxon>Bacteria</taxon>
        <taxon>Pseudomonadati</taxon>
        <taxon>Bacteroidota</taxon>
        <taxon>Cytophagia</taxon>
        <taxon>Cytophagales</taxon>
        <taxon>Reichenbachiellaceae</taxon>
        <taxon>Ekhidna</taxon>
    </lineage>
</organism>
<evidence type="ECO:0000313" key="2">
    <source>
        <dbReference type="EMBL" id="SNS43892.1"/>
    </source>
</evidence>
<dbReference type="Proteomes" id="UP000198393">
    <property type="component" value="Unassembled WGS sequence"/>
</dbReference>
<keyword evidence="1" id="KW-0812">Transmembrane</keyword>
<proteinExistence type="predicted"/>